<dbReference type="Gene3D" id="1.20.1110.10">
    <property type="entry name" value="Calcium-transporting ATPase, transmembrane domain"/>
    <property type="match status" value="1"/>
</dbReference>
<dbReference type="Proteomes" id="UP000321548">
    <property type="component" value="Unassembled WGS sequence"/>
</dbReference>
<dbReference type="SUPFAM" id="SSF81665">
    <property type="entry name" value="Calcium ATPase, transmembrane domain M"/>
    <property type="match status" value="1"/>
</dbReference>
<sequence length="76" mass="8087">MLASIAACAVLQRLHTHTPVMHAIFGSARLSPGEWLRAIGAGLLVFVVEEIEKAVIRRMGVATGRRIGLLADGGPR</sequence>
<keyword evidence="3" id="KW-1185">Reference proteome</keyword>
<evidence type="ECO:0000259" key="1">
    <source>
        <dbReference type="Pfam" id="PF00689"/>
    </source>
</evidence>
<dbReference type="AlphaFoldDB" id="A0A5C8P661"/>
<name>A0A5C8P661_9BURK</name>
<gene>
    <name evidence="2" type="ORF">FHP08_02910</name>
</gene>
<dbReference type="Pfam" id="PF00689">
    <property type="entry name" value="Cation_ATPase_C"/>
    <property type="match status" value="1"/>
</dbReference>
<accession>A0A5C8P661</accession>
<protein>
    <recommendedName>
        <fullName evidence="1">Cation-transporting P-type ATPase C-terminal domain-containing protein</fullName>
    </recommendedName>
</protein>
<evidence type="ECO:0000313" key="2">
    <source>
        <dbReference type="EMBL" id="TXL68647.1"/>
    </source>
</evidence>
<reference evidence="2 3" key="1">
    <citation type="submission" date="2019-06" db="EMBL/GenBank/DDBJ databases">
        <title>Quisquiliibacterium sp. nov., isolated from a maize field.</title>
        <authorList>
            <person name="Lin S.-Y."/>
            <person name="Tsai C.-F."/>
            <person name="Young C.-C."/>
        </authorList>
    </citation>
    <scope>NUCLEOTIDE SEQUENCE [LARGE SCALE GENOMIC DNA]</scope>
    <source>
        <strain evidence="2 3">CC-CFT501</strain>
    </source>
</reference>
<proteinExistence type="predicted"/>
<comment type="caution">
    <text evidence="2">The sequence shown here is derived from an EMBL/GenBank/DDBJ whole genome shotgun (WGS) entry which is preliminary data.</text>
</comment>
<dbReference type="EMBL" id="VDUY01000001">
    <property type="protein sequence ID" value="TXL68647.1"/>
    <property type="molecule type" value="Genomic_DNA"/>
</dbReference>
<evidence type="ECO:0000313" key="3">
    <source>
        <dbReference type="Proteomes" id="UP000321548"/>
    </source>
</evidence>
<dbReference type="InterPro" id="IPR006068">
    <property type="entry name" value="ATPase_P-typ_cation-transptr_C"/>
</dbReference>
<feature type="domain" description="Cation-transporting P-type ATPase C-terminal" evidence="1">
    <location>
        <begin position="1"/>
        <end position="54"/>
    </location>
</feature>
<dbReference type="InterPro" id="IPR023298">
    <property type="entry name" value="ATPase_P-typ_TM_dom_sf"/>
</dbReference>
<organism evidence="2 3">
    <name type="scientific">Zeimonas arvi</name>
    <dbReference type="NCBI Taxonomy" id="2498847"/>
    <lineage>
        <taxon>Bacteria</taxon>
        <taxon>Pseudomonadati</taxon>
        <taxon>Pseudomonadota</taxon>
        <taxon>Betaproteobacteria</taxon>
        <taxon>Burkholderiales</taxon>
        <taxon>Burkholderiaceae</taxon>
        <taxon>Zeimonas</taxon>
    </lineage>
</organism>